<name>A0A498QC11_9MYCO</name>
<proteinExistence type="predicted"/>
<organism evidence="1 2">
    <name type="scientific">Mycobacterium attenuatum</name>
    <dbReference type="NCBI Taxonomy" id="2341086"/>
    <lineage>
        <taxon>Bacteria</taxon>
        <taxon>Bacillati</taxon>
        <taxon>Actinomycetota</taxon>
        <taxon>Actinomycetes</taxon>
        <taxon>Mycobacteriales</taxon>
        <taxon>Mycobacteriaceae</taxon>
        <taxon>Mycobacterium</taxon>
    </lineage>
</organism>
<keyword evidence="2" id="KW-1185">Reference proteome</keyword>
<reference evidence="1 2" key="1">
    <citation type="submission" date="2018-09" db="EMBL/GenBank/DDBJ databases">
        <authorList>
            <person name="Tagini F."/>
        </authorList>
    </citation>
    <scope>NUCLEOTIDE SEQUENCE [LARGE SCALE GENOMIC DNA]</scope>
    <source>
        <strain evidence="1 2">MK136</strain>
    </source>
</reference>
<evidence type="ECO:0008006" key="3">
    <source>
        <dbReference type="Google" id="ProtNLM"/>
    </source>
</evidence>
<accession>A0A498QC11</accession>
<gene>
    <name evidence="1" type="ORF">LAUMK136_03980</name>
</gene>
<evidence type="ECO:0000313" key="2">
    <source>
        <dbReference type="Proteomes" id="UP000273307"/>
    </source>
</evidence>
<dbReference type="Proteomes" id="UP000273307">
    <property type="component" value="Unassembled WGS sequence"/>
</dbReference>
<protein>
    <recommendedName>
        <fullName evidence="3">SnoaL-like domain-containing protein</fullName>
    </recommendedName>
</protein>
<evidence type="ECO:0000313" key="1">
    <source>
        <dbReference type="EMBL" id="VBA41340.1"/>
    </source>
</evidence>
<dbReference type="EMBL" id="UPHP01000110">
    <property type="protein sequence ID" value="VBA41340.1"/>
    <property type="molecule type" value="Genomic_DNA"/>
</dbReference>
<sequence>MIAKVTLAGIESLTAEKASILLFVDQSTTSKDKSTPVVTASSVRARLTKVSGTWLIDS</sequence>
<dbReference type="AlphaFoldDB" id="A0A498QC11"/>